<dbReference type="PaxDb" id="79929-MTBMA_c17330"/>
<sequence length="53" mass="5542">MEGLLYGLPGQCTGVPGAKRVPFISSLNLQKGVVHIVGGGIKVPPFLLIQEVL</sequence>
<dbReference type="Proteomes" id="UP000000345">
    <property type="component" value="Chromosome"/>
</dbReference>
<reference evidence="1 2" key="2">
    <citation type="journal article" date="2010" name="J. Bacteriol.">
        <title>Complete genome sequence of Methanothermobacter marburgensis, a methanoarchaeon model organism.</title>
        <authorList>
            <person name="Liesegang H."/>
            <person name="Kaster A.K."/>
            <person name="Wiezer A."/>
            <person name="Goenrich M."/>
            <person name="Wollherr A."/>
            <person name="Seedorf H."/>
            <person name="Gottschalk G."/>
            <person name="Thauer R.K."/>
        </authorList>
    </citation>
    <scope>NUCLEOTIDE SEQUENCE [LARGE SCALE GENOMIC DNA]</scope>
    <source>
        <strain evidence="2">ATCC BAA-927 / DSM 2133 / JCM 14651 / NBRC 100331 / OCM 82 / Marburg</strain>
    </source>
</reference>
<dbReference type="HOGENOM" id="CLU_3057190_0_0_2"/>
<dbReference type="AlphaFoldDB" id="D9PYK3"/>
<organism evidence="1 2">
    <name type="scientific">Methanothermobacter marburgensis (strain ATCC BAA-927 / DSM 2133 / JCM 14651 / NBRC 100331 / OCM 82 / Marburg)</name>
    <name type="common">Methanobacterium thermoautotrophicum</name>
    <dbReference type="NCBI Taxonomy" id="79929"/>
    <lineage>
        <taxon>Archaea</taxon>
        <taxon>Methanobacteriati</taxon>
        <taxon>Methanobacteriota</taxon>
        <taxon>Methanomada group</taxon>
        <taxon>Methanobacteria</taxon>
        <taxon>Methanobacteriales</taxon>
        <taxon>Methanobacteriaceae</taxon>
        <taxon>Methanothermobacter</taxon>
    </lineage>
</organism>
<name>D9PYK3_METTM</name>
<dbReference type="STRING" id="79929.MTBMA_c17330"/>
<accession>D9PYK3</accession>
<proteinExistence type="predicted"/>
<dbReference type="EMBL" id="CP001710">
    <property type="protein sequence ID" value="ADL59301.1"/>
    <property type="molecule type" value="Genomic_DNA"/>
</dbReference>
<evidence type="ECO:0000313" key="1">
    <source>
        <dbReference type="EMBL" id="ADL59301.1"/>
    </source>
</evidence>
<gene>
    <name evidence="1" type="ordered locus">MTBMA_c17330</name>
</gene>
<evidence type="ECO:0000313" key="2">
    <source>
        <dbReference type="Proteomes" id="UP000000345"/>
    </source>
</evidence>
<dbReference type="KEGG" id="mmg:MTBMA_c17330"/>
<protein>
    <submittedName>
        <fullName evidence="1">Uncharacterized protein</fullName>
    </submittedName>
</protein>
<keyword evidence="2" id="KW-1185">Reference proteome</keyword>
<reference key="1">
    <citation type="submission" date="2009-08" db="EMBL/GenBank/DDBJ databases">
        <title>The genome sequence of Methanothermobacter marburgensis.</title>
        <authorList>
            <person name="Kaster A."/>
            <person name="Seedorf H."/>
            <person name="Goenrich M."/>
            <person name="Wiezer A."/>
            <person name="Liesegang H."/>
            <person name="Thauer R."/>
            <person name="Gottschalk G."/>
        </authorList>
    </citation>
    <scope>NUCLEOTIDE SEQUENCE</scope>
    <source>
        <strain>Marburg</strain>
    </source>
</reference>